<dbReference type="InterPro" id="IPR035937">
    <property type="entry name" value="FPG_N"/>
</dbReference>
<dbReference type="Pfam" id="PF06827">
    <property type="entry name" value="zf-FPG_IleRS"/>
    <property type="match status" value="1"/>
</dbReference>
<dbReference type="NCBIfam" id="TIGR00577">
    <property type="entry name" value="fpg"/>
    <property type="match status" value="1"/>
</dbReference>
<evidence type="ECO:0000256" key="8">
    <source>
        <dbReference type="ARBA" id="ARBA00022723"/>
    </source>
</evidence>
<name>A0A558AZK9_9STAP</name>
<keyword evidence="14" id="KW-0234">DNA repair</keyword>
<evidence type="ECO:0000256" key="15">
    <source>
        <dbReference type="ARBA" id="ARBA00023239"/>
    </source>
</evidence>
<sequence length="289" mass="32072">MPELPEVELVRRALAQEVEGVTIEAVAFSDFVVNGHQIGRRTIVKEDLGAFGPRVHGAAIRKIGRRGKYLYFIMEKSGEVFHMISHLGMSGAYFVRDSVESITDANYRKHWQVVFRLADGRALIYCDIRRFGEMATVGRMGDFPPFTRMAVEYTDPDSLPEFLDRAKAPANSNKAIKAVIMDSSVIPGVGNIYASEALFTAGILPTRKAGNVSVARLVDLHRAITDVFNLSIESGGSTISDYRGVSGEKGSMQDRFNIYQKKTCRACGGPIRTKTIATRNTFYCTRCQR</sequence>
<proteinExistence type="inferred from homology"/>
<keyword evidence="15 23" id="KW-0456">Lyase</keyword>
<keyword evidence="24" id="KW-1185">Reference proteome</keyword>
<dbReference type="GO" id="GO:0003690">
    <property type="term" value="F:double-stranded DNA binding"/>
    <property type="evidence" value="ECO:0007669"/>
    <property type="project" value="UniProtKB-ARBA"/>
</dbReference>
<evidence type="ECO:0000256" key="18">
    <source>
        <dbReference type="ARBA" id="ARBA00030638"/>
    </source>
</evidence>
<comment type="catalytic activity">
    <reaction evidence="1">
        <text>Hydrolysis of DNA containing ring-opened 7-methylguanine residues, releasing 2,6-diamino-4-hydroxy-5-(N-methyl)formamidopyrimidine.</text>
        <dbReference type="EC" id="3.2.2.23"/>
    </reaction>
</comment>
<organism evidence="23 24">
    <name type="scientific">Salinicoccus cyprini</name>
    <dbReference type="NCBI Taxonomy" id="2493691"/>
    <lineage>
        <taxon>Bacteria</taxon>
        <taxon>Bacillati</taxon>
        <taxon>Bacillota</taxon>
        <taxon>Bacilli</taxon>
        <taxon>Bacillales</taxon>
        <taxon>Staphylococcaceae</taxon>
        <taxon>Salinicoccus</taxon>
    </lineage>
</organism>
<dbReference type="InterPro" id="IPR010979">
    <property type="entry name" value="Ribosomal_uS13-like_H2TH"/>
</dbReference>
<dbReference type="Proteomes" id="UP000315103">
    <property type="component" value="Unassembled WGS sequence"/>
</dbReference>
<evidence type="ECO:0000256" key="14">
    <source>
        <dbReference type="ARBA" id="ARBA00023204"/>
    </source>
</evidence>
<evidence type="ECO:0000256" key="19">
    <source>
        <dbReference type="ARBA" id="ARBA00044632"/>
    </source>
</evidence>
<comment type="subunit">
    <text evidence="4">Monomer.</text>
</comment>
<dbReference type="SMART" id="SM01232">
    <property type="entry name" value="H2TH"/>
    <property type="match status" value="1"/>
</dbReference>
<dbReference type="EC" id="3.2.2.23" evidence="5"/>
<evidence type="ECO:0000256" key="1">
    <source>
        <dbReference type="ARBA" id="ARBA00001668"/>
    </source>
</evidence>
<dbReference type="PROSITE" id="PS51068">
    <property type="entry name" value="FPG_CAT"/>
    <property type="match status" value="1"/>
</dbReference>
<evidence type="ECO:0000256" key="5">
    <source>
        <dbReference type="ARBA" id="ARBA00012024"/>
    </source>
</evidence>
<dbReference type="EMBL" id="VMSJ01000001">
    <property type="protein sequence ID" value="TVT29677.1"/>
    <property type="molecule type" value="Genomic_DNA"/>
</dbReference>
<evidence type="ECO:0000256" key="11">
    <source>
        <dbReference type="ARBA" id="ARBA00022801"/>
    </source>
</evidence>
<keyword evidence="12" id="KW-0862">Zinc</keyword>
<evidence type="ECO:0000256" key="7">
    <source>
        <dbReference type="ARBA" id="ARBA00016240"/>
    </source>
</evidence>
<evidence type="ECO:0000259" key="21">
    <source>
        <dbReference type="PROSITE" id="PS51066"/>
    </source>
</evidence>
<gene>
    <name evidence="23" type="primary">mutM</name>
    <name evidence="23" type="ORF">FO441_05190</name>
</gene>
<evidence type="ECO:0000256" key="2">
    <source>
        <dbReference type="ARBA" id="ARBA00001947"/>
    </source>
</evidence>
<dbReference type="Gene3D" id="1.10.8.50">
    <property type="match status" value="1"/>
</dbReference>
<accession>A0A558AZK9</accession>
<keyword evidence="9" id="KW-0227">DNA damage</keyword>
<keyword evidence="11 23" id="KW-0378">Hydrolase</keyword>
<comment type="caution">
    <text evidence="23">The sequence shown here is derived from an EMBL/GenBank/DDBJ whole genome shotgun (WGS) entry which is preliminary data.</text>
</comment>
<reference evidence="23 24" key="1">
    <citation type="submission" date="2019-07" db="EMBL/GenBank/DDBJ databases">
        <title>Salinicoccus cyprini sp. nov., isolated from gastro-intestinal tract of mirror carp, Cyprinus carpio var. specularis, collected from Gobind Sagar Reservoir, Himachal Pradesh, India.</title>
        <authorList>
            <person name="Talwar C."/>
            <person name="Singh A.K."/>
            <person name="Lal R."/>
            <person name="Negi R.K."/>
        </authorList>
    </citation>
    <scope>NUCLEOTIDE SEQUENCE [LARGE SCALE GENOMIC DNA]</scope>
    <source>
        <strain evidence="23 24">CT19</strain>
    </source>
</reference>
<feature type="domain" description="Formamidopyrimidine-DNA glycosylase catalytic" evidence="22">
    <location>
        <begin position="2"/>
        <end position="132"/>
    </location>
</feature>
<evidence type="ECO:0000256" key="13">
    <source>
        <dbReference type="ARBA" id="ARBA00023125"/>
    </source>
</evidence>
<evidence type="ECO:0000256" key="20">
    <source>
        <dbReference type="PROSITE-ProRule" id="PRU00391"/>
    </source>
</evidence>
<dbReference type="InterPro" id="IPR010663">
    <property type="entry name" value="Znf_FPG/IleRS"/>
</dbReference>
<comment type="cofactor">
    <cofactor evidence="2">
        <name>Zn(2+)</name>
        <dbReference type="ChEBI" id="CHEBI:29105"/>
    </cofactor>
</comment>
<dbReference type="FunFam" id="1.10.8.50:FF:000003">
    <property type="entry name" value="Formamidopyrimidine-DNA glycosylase"/>
    <property type="match status" value="1"/>
</dbReference>
<dbReference type="InterPro" id="IPR015887">
    <property type="entry name" value="DNA_glyclase_Znf_dom_DNA_BS"/>
</dbReference>
<dbReference type="InterPro" id="IPR020629">
    <property type="entry name" value="FPG_Glyclase"/>
</dbReference>
<dbReference type="GO" id="GO:0006284">
    <property type="term" value="P:base-excision repair"/>
    <property type="evidence" value="ECO:0007669"/>
    <property type="project" value="InterPro"/>
</dbReference>
<dbReference type="NCBIfam" id="NF002211">
    <property type="entry name" value="PRK01103.1"/>
    <property type="match status" value="1"/>
</dbReference>
<dbReference type="InterPro" id="IPR012319">
    <property type="entry name" value="FPG_cat"/>
</dbReference>
<dbReference type="EC" id="4.2.99.18" evidence="6"/>
<dbReference type="Pfam" id="PF06831">
    <property type="entry name" value="H2TH"/>
    <property type="match status" value="1"/>
</dbReference>
<dbReference type="PROSITE" id="PS51066">
    <property type="entry name" value="ZF_FPG_2"/>
    <property type="match status" value="1"/>
</dbReference>
<keyword evidence="16" id="KW-0511">Multifunctional enzyme</keyword>
<evidence type="ECO:0000313" key="24">
    <source>
        <dbReference type="Proteomes" id="UP000315103"/>
    </source>
</evidence>
<dbReference type="SUPFAM" id="SSF81624">
    <property type="entry name" value="N-terminal domain of MutM-like DNA repair proteins"/>
    <property type="match status" value="1"/>
</dbReference>
<keyword evidence="8" id="KW-0479">Metal-binding</keyword>
<dbReference type="PANTHER" id="PTHR22993">
    <property type="entry name" value="FORMAMIDOPYRIMIDINE-DNA GLYCOSYLASE"/>
    <property type="match status" value="1"/>
</dbReference>
<evidence type="ECO:0000256" key="3">
    <source>
        <dbReference type="ARBA" id="ARBA00009409"/>
    </source>
</evidence>
<evidence type="ECO:0000256" key="12">
    <source>
        <dbReference type="ARBA" id="ARBA00022833"/>
    </source>
</evidence>
<evidence type="ECO:0000256" key="10">
    <source>
        <dbReference type="ARBA" id="ARBA00022771"/>
    </source>
</evidence>
<evidence type="ECO:0000256" key="4">
    <source>
        <dbReference type="ARBA" id="ARBA00011245"/>
    </source>
</evidence>
<comment type="catalytic activity">
    <reaction evidence="19">
        <text>2'-deoxyribonucleotide-(2'-deoxyribose 5'-phosphate)-2'-deoxyribonucleotide-DNA = a 3'-end 2'-deoxyribonucleotide-(2,3-dehydro-2,3-deoxyribose 5'-phosphate)-DNA + a 5'-end 5'-phospho-2'-deoxyribonucleoside-DNA + H(+)</text>
        <dbReference type="Rhea" id="RHEA:66592"/>
        <dbReference type="Rhea" id="RHEA-COMP:13180"/>
        <dbReference type="Rhea" id="RHEA-COMP:16897"/>
        <dbReference type="Rhea" id="RHEA-COMP:17067"/>
        <dbReference type="ChEBI" id="CHEBI:15378"/>
        <dbReference type="ChEBI" id="CHEBI:136412"/>
        <dbReference type="ChEBI" id="CHEBI:157695"/>
        <dbReference type="ChEBI" id="CHEBI:167181"/>
        <dbReference type="EC" id="4.2.99.18"/>
    </reaction>
</comment>
<comment type="similarity">
    <text evidence="3">Belongs to the FPG family.</text>
</comment>
<dbReference type="GO" id="GO:0003684">
    <property type="term" value="F:damaged DNA binding"/>
    <property type="evidence" value="ECO:0007669"/>
    <property type="project" value="InterPro"/>
</dbReference>
<dbReference type="SUPFAM" id="SSF57716">
    <property type="entry name" value="Glucocorticoid receptor-like (DNA-binding domain)"/>
    <property type="match status" value="1"/>
</dbReference>
<dbReference type="GO" id="GO:0008270">
    <property type="term" value="F:zinc ion binding"/>
    <property type="evidence" value="ECO:0007669"/>
    <property type="project" value="UniProtKB-KW"/>
</dbReference>
<evidence type="ECO:0000259" key="22">
    <source>
        <dbReference type="PROSITE" id="PS51068"/>
    </source>
</evidence>
<dbReference type="CDD" id="cd08966">
    <property type="entry name" value="EcFpg-like_N"/>
    <property type="match status" value="1"/>
</dbReference>
<keyword evidence="13" id="KW-0238">DNA-binding</keyword>
<dbReference type="PANTHER" id="PTHR22993:SF9">
    <property type="entry name" value="FORMAMIDOPYRIMIDINE-DNA GLYCOSYLASE"/>
    <property type="match status" value="1"/>
</dbReference>
<evidence type="ECO:0000313" key="23">
    <source>
        <dbReference type="EMBL" id="TVT29677.1"/>
    </source>
</evidence>
<protein>
    <recommendedName>
        <fullName evidence="7">Formamidopyrimidine-DNA glycosylase</fullName>
        <ecNumber evidence="5">3.2.2.23</ecNumber>
        <ecNumber evidence="6">4.2.99.18</ecNumber>
    </recommendedName>
    <alternativeName>
        <fullName evidence="18">DNA-(apurinic or apyrimidinic site) lyase MutM</fullName>
    </alternativeName>
</protein>
<dbReference type="InterPro" id="IPR015886">
    <property type="entry name" value="H2TH_FPG"/>
</dbReference>
<dbReference type="InterPro" id="IPR000214">
    <property type="entry name" value="Znf_DNA_glyclase/AP_lyase"/>
</dbReference>
<evidence type="ECO:0000256" key="17">
    <source>
        <dbReference type="ARBA" id="ARBA00023295"/>
    </source>
</evidence>
<dbReference type="OrthoDB" id="9800855at2"/>
<dbReference type="AlphaFoldDB" id="A0A558AZK9"/>
<dbReference type="GO" id="GO:0140078">
    <property type="term" value="F:class I DNA-(apurinic or apyrimidinic site) endonuclease activity"/>
    <property type="evidence" value="ECO:0007669"/>
    <property type="project" value="UniProtKB-EC"/>
</dbReference>
<evidence type="ECO:0000256" key="16">
    <source>
        <dbReference type="ARBA" id="ARBA00023268"/>
    </source>
</evidence>
<dbReference type="Gene3D" id="3.20.190.10">
    <property type="entry name" value="MutM-like, N-terminal"/>
    <property type="match status" value="1"/>
</dbReference>
<dbReference type="GO" id="GO:0034039">
    <property type="term" value="F:8-oxo-7,8-dihydroguanine DNA N-glycosylase activity"/>
    <property type="evidence" value="ECO:0007669"/>
    <property type="project" value="TreeGrafter"/>
</dbReference>
<dbReference type="Pfam" id="PF01149">
    <property type="entry name" value="Fapy_DNA_glyco"/>
    <property type="match status" value="1"/>
</dbReference>
<feature type="domain" description="FPG-type" evidence="21">
    <location>
        <begin position="257"/>
        <end position="289"/>
    </location>
</feature>
<evidence type="ECO:0000256" key="6">
    <source>
        <dbReference type="ARBA" id="ARBA00012720"/>
    </source>
</evidence>
<keyword evidence="10 20" id="KW-0863">Zinc-finger</keyword>
<keyword evidence="17 23" id="KW-0326">Glycosidase</keyword>
<dbReference type="RefSeq" id="WP_145286737.1">
    <property type="nucleotide sequence ID" value="NZ_VMSJ01000001.1"/>
</dbReference>
<evidence type="ECO:0000256" key="9">
    <source>
        <dbReference type="ARBA" id="ARBA00022763"/>
    </source>
</evidence>
<dbReference type="SUPFAM" id="SSF46946">
    <property type="entry name" value="S13-like H2TH domain"/>
    <property type="match status" value="1"/>
</dbReference>
<dbReference type="SMART" id="SM00898">
    <property type="entry name" value="Fapy_DNA_glyco"/>
    <property type="match status" value="1"/>
</dbReference>
<dbReference type="PROSITE" id="PS01242">
    <property type="entry name" value="ZF_FPG_1"/>
    <property type="match status" value="1"/>
</dbReference>